<evidence type="ECO:0000256" key="4">
    <source>
        <dbReference type="ARBA" id="ARBA00022801"/>
    </source>
</evidence>
<evidence type="ECO:0000256" key="5">
    <source>
        <dbReference type="ARBA" id="ARBA00022833"/>
    </source>
</evidence>
<dbReference type="InterPro" id="IPR016473">
    <property type="entry name" value="dCMP_deaminase"/>
</dbReference>
<dbReference type="PANTHER" id="PTHR11086:SF18">
    <property type="entry name" value="DEOXYCYTIDYLATE DEAMINASE"/>
    <property type="match status" value="1"/>
</dbReference>
<dbReference type="EC" id="3.5.4.12" evidence="6"/>
<feature type="non-terminal residue" evidence="9">
    <location>
        <position position="1"/>
    </location>
</feature>
<evidence type="ECO:0000313" key="9">
    <source>
        <dbReference type="EMBL" id="GMI19507.1"/>
    </source>
</evidence>
<evidence type="ECO:0000313" key="10">
    <source>
        <dbReference type="Proteomes" id="UP001165060"/>
    </source>
</evidence>
<evidence type="ECO:0000256" key="7">
    <source>
        <dbReference type="ARBA" id="ARBA00041763"/>
    </source>
</evidence>
<comment type="caution">
    <text evidence="9">The sequence shown here is derived from an EMBL/GenBank/DDBJ whole genome shotgun (WGS) entry which is preliminary data.</text>
</comment>
<sequence length="136" mass="14933">VNPANRIIGIGYNGFPAGCPDSGLPWSRTGETTLHTKYPFVCHAEVNAILNKCAADCRGGRIYVALFPCNECAKIIIQSGIGEVVYLSDKYHDTDQCRASRVMFDMSGVRTRQHVPKQRKIVIDFGGEGRDDEAGK</sequence>
<evidence type="ECO:0000259" key="8">
    <source>
        <dbReference type="PROSITE" id="PS51747"/>
    </source>
</evidence>
<reference evidence="9 10" key="1">
    <citation type="journal article" date="2023" name="Commun. Biol.">
        <title>Genome analysis of Parmales, the sister group of diatoms, reveals the evolutionary specialization of diatoms from phago-mixotrophs to photoautotrophs.</title>
        <authorList>
            <person name="Ban H."/>
            <person name="Sato S."/>
            <person name="Yoshikawa S."/>
            <person name="Yamada K."/>
            <person name="Nakamura Y."/>
            <person name="Ichinomiya M."/>
            <person name="Sato N."/>
            <person name="Blanc-Mathieu R."/>
            <person name="Endo H."/>
            <person name="Kuwata A."/>
            <person name="Ogata H."/>
        </authorList>
    </citation>
    <scope>NUCLEOTIDE SEQUENCE [LARGE SCALE GENOMIC DNA]</scope>
</reference>
<dbReference type="Pfam" id="PF00383">
    <property type="entry name" value="dCMP_cyt_deam_1"/>
    <property type="match status" value="1"/>
</dbReference>
<dbReference type="Proteomes" id="UP001165060">
    <property type="component" value="Unassembled WGS sequence"/>
</dbReference>
<keyword evidence="5" id="KW-0862">Zinc</keyword>
<evidence type="ECO:0000256" key="6">
    <source>
        <dbReference type="ARBA" id="ARBA00038938"/>
    </source>
</evidence>
<dbReference type="EMBL" id="BRYB01002441">
    <property type="protein sequence ID" value="GMI19507.1"/>
    <property type="molecule type" value="Genomic_DNA"/>
</dbReference>
<comment type="similarity">
    <text evidence="1">Belongs to the cytidine and deoxycytidylate deaminase family.</text>
</comment>
<name>A0ABQ6M529_9STRA</name>
<gene>
    <name evidence="9" type="ORF">TeGR_g4922</name>
</gene>
<keyword evidence="4" id="KW-0378">Hydrolase</keyword>
<evidence type="ECO:0000256" key="1">
    <source>
        <dbReference type="ARBA" id="ARBA00006576"/>
    </source>
</evidence>
<dbReference type="InterPro" id="IPR015517">
    <property type="entry name" value="dCMP_deaminase-rel"/>
</dbReference>
<feature type="domain" description="CMP/dCMP-type deaminase" evidence="8">
    <location>
        <begin position="1"/>
        <end position="97"/>
    </location>
</feature>
<dbReference type="InterPro" id="IPR002125">
    <property type="entry name" value="CMP_dCMP_dom"/>
</dbReference>
<keyword evidence="10" id="KW-1185">Reference proteome</keyword>
<dbReference type="PROSITE" id="PS51747">
    <property type="entry name" value="CYT_DCMP_DEAMINASES_2"/>
    <property type="match status" value="1"/>
</dbReference>
<protein>
    <recommendedName>
        <fullName evidence="7">dCMP deaminase</fullName>
        <ecNumber evidence="6">3.5.4.12</ecNumber>
    </recommendedName>
    <alternativeName>
        <fullName evidence="7">dCMP deaminase</fullName>
    </alternativeName>
</protein>
<dbReference type="PROSITE" id="PS00903">
    <property type="entry name" value="CYT_DCMP_DEAMINASES_1"/>
    <property type="match status" value="1"/>
</dbReference>
<keyword evidence="3" id="KW-0545">Nucleotide biosynthesis</keyword>
<evidence type="ECO:0000256" key="3">
    <source>
        <dbReference type="ARBA" id="ARBA00022727"/>
    </source>
</evidence>
<organism evidence="9 10">
    <name type="scientific">Tetraparma gracilis</name>
    <dbReference type="NCBI Taxonomy" id="2962635"/>
    <lineage>
        <taxon>Eukaryota</taxon>
        <taxon>Sar</taxon>
        <taxon>Stramenopiles</taxon>
        <taxon>Ochrophyta</taxon>
        <taxon>Bolidophyceae</taxon>
        <taxon>Parmales</taxon>
        <taxon>Triparmaceae</taxon>
        <taxon>Tetraparma</taxon>
    </lineage>
</organism>
<dbReference type="PIRSF" id="PIRSF006019">
    <property type="entry name" value="dCMP_deaminase"/>
    <property type="match status" value="1"/>
</dbReference>
<dbReference type="InterPro" id="IPR016193">
    <property type="entry name" value="Cytidine_deaminase-like"/>
</dbReference>
<dbReference type="Gene3D" id="3.40.140.10">
    <property type="entry name" value="Cytidine Deaminase, domain 2"/>
    <property type="match status" value="1"/>
</dbReference>
<dbReference type="SUPFAM" id="SSF53927">
    <property type="entry name" value="Cytidine deaminase-like"/>
    <property type="match status" value="1"/>
</dbReference>
<dbReference type="PANTHER" id="PTHR11086">
    <property type="entry name" value="DEOXYCYTIDYLATE DEAMINASE-RELATED"/>
    <property type="match status" value="1"/>
</dbReference>
<evidence type="ECO:0000256" key="2">
    <source>
        <dbReference type="ARBA" id="ARBA00022723"/>
    </source>
</evidence>
<accession>A0ABQ6M529</accession>
<proteinExistence type="inferred from homology"/>
<keyword evidence="2" id="KW-0479">Metal-binding</keyword>
<dbReference type="InterPro" id="IPR016192">
    <property type="entry name" value="APOBEC/CMP_deaminase_Zn-bd"/>
</dbReference>